<gene>
    <name evidence="13 14" type="primary">LOC114855779</name>
</gene>
<evidence type="ECO:0000256" key="1">
    <source>
        <dbReference type="ARBA" id="ARBA00004141"/>
    </source>
</evidence>
<dbReference type="PANTHER" id="PTHR24232:SF85">
    <property type="entry name" value="G-PROTEIN COUPLED RECEPTOR 4"/>
    <property type="match status" value="1"/>
</dbReference>
<dbReference type="RefSeq" id="XP_055365302.1">
    <property type="nucleotide sequence ID" value="XM_055509327.1"/>
</dbReference>
<keyword evidence="2 9" id="KW-0812">Transmembrane</keyword>
<proteinExistence type="inferred from homology"/>
<dbReference type="AlphaFoldDB" id="A0A6P7MKV3"/>
<evidence type="ECO:0000256" key="9">
    <source>
        <dbReference type="RuleBase" id="RU000688"/>
    </source>
</evidence>
<reference evidence="13 14" key="1">
    <citation type="submission" date="2025-04" db="UniProtKB">
        <authorList>
            <consortium name="RefSeq"/>
        </authorList>
    </citation>
    <scope>IDENTIFICATION</scope>
</reference>
<feature type="transmembrane region" description="Helical" evidence="10">
    <location>
        <begin position="100"/>
        <end position="123"/>
    </location>
</feature>
<keyword evidence="12" id="KW-1185">Reference proteome</keyword>
<comment type="subcellular location">
    <subcellularLocation>
        <location evidence="1">Membrane</location>
        <topology evidence="1">Multi-pass membrane protein</topology>
    </subcellularLocation>
</comment>
<evidence type="ECO:0000259" key="11">
    <source>
        <dbReference type="PROSITE" id="PS50262"/>
    </source>
</evidence>
<dbReference type="InterPro" id="IPR000276">
    <property type="entry name" value="GPCR_Rhodpsn"/>
</dbReference>
<dbReference type="Pfam" id="PF00001">
    <property type="entry name" value="7tm_1"/>
    <property type="match status" value="1"/>
</dbReference>
<feature type="domain" description="G-protein coupled receptors family 1 profile" evidence="11">
    <location>
        <begin position="45"/>
        <end position="153"/>
    </location>
</feature>
<dbReference type="Proteomes" id="UP000515150">
    <property type="component" value="Chromosome 5"/>
</dbReference>
<feature type="transmembrane region" description="Helical" evidence="10">
    <location>
        <begin position="33"/>
        <end position="56"/>
    </location>
</feature>
<dbReference type="GO" id="GO:0035025">
    <property type="term" value="P:positive regulation of Rho protein signal transduction"/>
    <property type="evidence" value="ECO:0007669"/>
    <property type="project" value="TreeGrafter"/>
</dbReference>
<dbReference type="PROSITE" id="PS00237">
    <property type="entry name" value="G_PROTEIN_RECEP_F1_1"/>
    <property type="match status" value="1"/>
</dbReference>
<evidence type="ECO:0000313" key="14">
    <source>
        <dbReference type="RefSeq" id="XP_055365302.1"/>
    </source>
</evidence>
<dbReference type="SUPFAM" id="SSF81321">
    <property type="entry name" value="Family A G protein-coupled receptor-like"/>
    <property type="match status" value="1"/>
</dbReference>
<dbReference type="RefSeq" id="XP_029007065.1">
    <property type="nucleotide sequence ID" value="XM_029151232.3"/>
</dbReference>
<dbReference type="GeneID" id="114855779"/>
<evidence type="ECO:0000256" key="3">
    <source>
        <dbReference type="ARBA" id="ARBA00022989"/>
    </source>
</evidence>
<dbReference type="Gene3D" id="1.20.1070.10">
    <property type="entry name" value="Rhodopsin 7-helix transmembrane proteins"/>
    <property type="match status" value="1"/>
</dbReference>
<dbReference type="GO" id="GO:0005886">
    <property type="term" value="C:plasma membrane"/>
    <property type="evidence" value="ECO:0007669"/>
    <property type="project" value="TreeGrafter"/>
</dbReference>
<dbReference type="PRINTS" id="PR00237">
    <property type="entry name" value="GPCRRHODOPSN"/>
</dbReference>
<feature type="transmembrane region" description="Helical" evidence="10">
    <location>
        <begin position="135"/>
        <end position="152"/>
    </location>
</feature>
<keyword evidence="3 10" id="KW-1133">Transmembrane helix</keyword>
<organism evidence="12 13">
    <name type="scientific">Betta splendens</name>
    <name type="common">Siamese fighting fish</name>
    <dbReference type="NCBI Taxonomy" id="158456"/>
    <lineage>
        <taxon>Eukaryota</taxon>
        <taxon>Metazoa</taxon>
        <taxon>Chordata</taxon>
        <taxon>Craniata</taxon>
        <taxon>Vertebrata</taxon>
        <taxon>Euteleostomi</taxon>
        <taxon>Actinopterygii</taxon>
        <taxon>Neopterygii</taxon>
        <taxon>Teleostei</taxon>
        <taxon>Neoteleostei</taxon>
        <taxon>Acanthomorphata</taxon>
        <taxon>Anabantaria</taxon>
        <taxon>Anabantiformes</taxon>
        <taxon>Anabantoidei</taxon>
        <taxon>Osphronemidae</taxon>
        <taxon>Betta</taxon>
    </lineage>
</organism>
<keyword evidence="4 9" id="KW-0297">G-protein coupled receptor</keyword>
<evidence type="ECO:0000256" key="6">
    <source>
        <dbReference type="ARBA" id="ARBA00023170"/>
    </source>
</evidence>
<dbReference type="PANTHER" id="PTHR24232">
    <property type="entry name" value="G-PROTEIN COUPLED RECEPTOR"/>
    <property type="match status" value="1"/>
</dbReference>
<keyword evidence="5 10" id="KW-0472">Membrane</keyword>
<dbReference type="KEGG" id="bspl:114855779"/>
<evidence type="ECO:0000256" key="5">
    <source>
        <dbReference type="ARBA" id="ARBA00023136"/>
    </source>
</evidence>
<keyword evidence="8 9" id="KW-0807">Transducer</keyword>
<dbReference type="GO" id="GO:0007200">
    <property type="term" value="P:phospholipase C-activating G protein-coupled receptor signaling pathway"/>
    <property type="evidence" value="ECO:0007669"/>
    <property type="project" value="TreeGrafter"/>
</dbReference>
<evidence type="ECO:0000313" key="13">
    <source>
        <dbReference type="RefSeq" id="XP_029007065.1"/>
    </source>
</evidence>
<sequence>MNLSNINYTLMDTDDKSIHEVDNETEDELYYRILWVSRLSIVIVGLVLTPVAIYAVSSLVKKDNVAPIFVINLLVSDIIQLCGMILLLTGDGIASLISYIVYYIGMLASVGFMLCIALERYLLIVWPLWYRTKRTVKMCLLLCAVVWTLPLFF</sequence>
<comment type="similarity">
    <text evidence="9">Belongs to the G-protein coupled receptor 1 family.</text>
</comment>
<protein>
    <submittedName>
        <fullName evidence="13 14">Mas-related G-protein coupled receptor member X1-like</fullName>
    </submittedName>
</protein>
<keyword evidence="6 9" id="KW-0675">Receptor</keyword>
<name>A0A6P7MKV3_BETSP</name>
<evidence type="ECO:0000256" key="2">
    <source>
        <dbReference type="ARBA" id="ARBA00022692"/>
    </source>
</evidence>
<keyword evidence="7" id="KW-0325">Glycoprotein</keyword>
<evidence type="ECO:0000256" key="8">
    <source>
        <dbReference type="ARBA" id="ARBA00023224"/>
    </source>
</evidence>
<evidence type="ECO:0000256" key="7">
    <source>
        <dbReference type="ARBA" id="ARBA00023180"/>
    </source>
</evidence>
<evidence type="ECO:0000256" key="10">
    <source>
        <dbReference type="SAM" id="Phobius"/>
    </source>
</evidence>
<evidence type="ECO:0000313" key="12">
    <source>
        <dbReference type="Proteomes" id="UP000515150"/>
    </source>
</evidence>
<dbReference type="PROSITE" id="PS50262">
    <property type="entry name" value="G_PROTEIN_RECEP_F1_2"/>
    <property type="match status" value="1"/>
</dbReference>
<dbReference type="OrthoDB" id="8834936at2759"/>
<dbReference type="GO" id="GO:0004930">
    <property type="term" value="F:G protein-coupled receptor activity"/>
    <property type="evidence" value="ECO:0007669"/>
    <property type="project" value="UniProtKB-KW"/>
</dbReference>
<dbReference type="InterPro" id="IPR017452">
    <property type="entry name" value="GPCR_Rhodpsn_7TM"/>
</dbReference>
<evidence type="ECO:0000256" key="4">
    <source>
        <dbReference type="ARBA" id="ARBA00023040"/>
    </source>
</evidence>
<feature type="transmembrane region" description="Helical" evidence="10">
    <location>
        <begin position="68"/>
        <end position="88"/>
    </location>
</feature>
<accession>A0A6P7MKV3</accession>